<evidence type="ECO:0000313" key="2">
    <source>
        <dbReference type="Proteomes" id="UP000078431"/>
    </source>
</evidence>
<comment type="caution">
    <text evidence="1">The sequence shown here is derived from an EMBL/GenBank/DDBJ whole genome shotgun (WGS) entry which is preliminary data.</text>
</comment>
<gene>
    <name evidence="1" type="ORF">M993_03920</name>
</gene>
<dbReference type="AlphaFoldDB" id="A0AA91IN61"/>
<keyword evidence="2" id="KW-1185">Reference proteome</keyword>
<sequence>MELTEHQKALFDDLTKLQQKFALGIVKGLSQIDAYKQAGGKAKKDETASACASEILTNPKVKAFIDEMNKEAISDAVMSRQEALERLSLMARASLHEMVEFSEAECGTDDNGNPIIQAGWRFKNSALQSAGALSAISELTAGKRGISIKLHDPKAAIKQLADLQGWEPPKESKLTITATKPLSELFEDDDA</sequence>
<dbReference type="InterPro" id="IPR005335">
    <property type="entry name" value="Terminase_ssu"/>
</dbReference>
<proteinExistence type="predicted"/>
<dbReference type="EMBL" id="LXEX01000059">
    <property type="protein sequence ID" value="OAT57339.1"/>
    <property type="molecule type" value="Genomic_DNA"/>
</dbReference>
<dbReference type="Pfam" id="PF03592">
    <property type="entry name" value="Terminase_2"/>
    <property type="match status" value="1"/>
</dbReference>
<dbReference type="GO" id="GO:0051276">
    <property type="term" value="P:chromosome organization"/>
    <property type="evidence" value="ECO:0007669"/>
    <property type="project" value="InterPro"/>
</dbReference>
<accession>A0AA91IN61</accession>
<dbReference type="RefSeq" id="WP_071889898.1">
    <property type="nucleotide sequence ID" value="NZ_LXEX01000059.1"/>
</dbReference>
<evidence type="ECO:0008006" key="3">
    <source>
        <dbReference type="Google" id="ProtNLM"/>
    </source>
</evidence>
<evidence type="ECO:0000313" key="1">
    <source>
        <dbReference type="EMBL" id="OAT57339.1"/>
    </source>
</evidence>
<dbReference type="Proteomes" id="UP000078431">
    <property type="component" value="Unassembled WGS sequence"/>
</dbReference>
<dbReference type="Gene3D" id="1.10.10.1400">
    <property type="entry name" value="Terminase, small subunit, N-terminal DNA-binding domain, HTH motif"/>
    <property type="match status" value="1"/>
</dbReference>
<organism evidence="1 2">
    <name type="scientific">Obesumbacterium proteus ATCC 12841</name>
    <dbReference type="NCBI Taxonomy" id="1354268"/>
    <lineage>
        <taxon>Bacteria</taxon>
        <taxon>Pseudomonadati</taxon>
        <taxon>Pseudomonadota</taxon>
        <taxon>Gammaproteobacteria</taxon>
        <taxon>Enterobacterales</taxon>
        <taxon>Hafniaceae</taxon>
        <taxon>Obesumbacterium</taxon>
    </lineage>
</organism>
<name>A0AA91IN61_9GAMM</name>
<dbReference type="InterPro" id="IPR038713">
    <property type="entry name" value="Terminase_Gp1_N_sf"/>
</dbReference>
<protein>
    <recommendedName>
        <fullName evidence="3">Phage terminase small subunit</fullName>
    </recommendedName>
</protein>
<reference evidence="1 2" key="1">
    <citation type="submission" date="2016-04" db="EMBL/GenBank/DDBJ databases">
        <title>ATOL: Assembling a taxonomically balanced genome-scale reconstruction of the evolutionary history of the Enterobacteriaceae.</title>
        <authorList>
            <person name="Plunkett G.III."/>
            <person name="Neeno-Eckwall E.C."/>
            <person name="Glasner J.D."/>
            <person name="Perna N.T."/>
        </authorList>
    </citation>
    <scope>NUCLEOTIDE SEQUENCE [LARGE SCALE GENOMIC DNA]</scope>
    <source>
        <strain evidence="1 2">ATCC 12841</strain>
    </source>
</reference>